<keyword evidence="1" id="KW-0819">tRNA processing</keyword>
<dbReference type="RefSeq" id="XP_041549828.1">
    <property type="nucleotide sequence ID" value="XM_041701063.1"/>
</dbReference>
<dbReference type="GO" id="GO:0005655">
    <property type="term" value="C:nucleolar ribonuclease P complex"/>
    <property type="evidence" value="ECO:0007669"/>
    <property type="project" value="TreeGrafter"/>
</dbReference>
<dbReference type="InterPro" id="IPR007175">
    <property type="entry name" value="Rpr2/Snm1/Rpp21"/>
</dbReference>
<evidence type="ECO:0000256" key="2">
    <source>
        <dbReference type="ARBA" id="ARBA00022723"/>
    </source>
</evidence>
<evidence type="ECO:0000256" key="5">
    <source>
        <dbReference type="SAM" id="MobiDB-lite"/>
    </source>
</evidence>
<gene>
    <name evidence="6" type="ORF">APUU_10462S</name>
</gene>
<sequence>MAKAKGKKGSSGGVNSHVRARINYLYKAATYLQSAKPRTREAVKTVTKTQEDEVTPDSARIVPLVSAKESPTGGDCPQYHSQLARMCISQMRGVSQKSQLRLPIEQKRSFCKRCDTLLIPGANCTEELRNTSRGARKPWAEVRVVRCNGCGTEKRFPQTDKRSRKLSDRKQDPKPENKADSMDQT</sequence>
<dbReference type="Pfam" id="PF04032">
    <property type="entry name" value="Rpr2"/>
    <property type="match status" value="1"/>
</dbReference>
<keyword evidence="3" id="KW-0862">Zinc</keyword>
<dbReference type="KEGG" id="apuu:APUU_10462S"/>
<dbReference type="GeneID" id="64967639"/>
<evidence type="ECO:0000256" key="3">
    <source>
        <dbReference type="ARBA" id="ARBA00022833"/>
    </source>
</evidence>
<feature type="compositionally biased region" description="Basic and acidic residues" evidence="5">
    <location>
        <begin position="152"/>
        <end position="185"/>
    </location>
</feature>
<accession>A0A7R8AFK6</accession>
<evidence type="ECO:0000256" key="1">
    <source>
        <dbReference type="ARBA" id="ARBA00022694"/>
    </source>
</evidence>
<dbReference type="GO" id="GO:0008033">
    <property type="term" value="P:tRNA processing"/>
    <property type="evidence" value="ECO:0007669"/>
    <property type="project" value="UniProtKB-KW"/>
</dbReference>
<reference evidence="6" key="1">
    <citation type="submission" date="2021-01" db="EMBL/GenBank/DDBJ databases">
        <authorList>
            <consortium name="Aspergillus puulaauensis MK2 genome sequencing consortium"/>
            <person name="Kazuki M."/>
            <person name="Futagami T."/>
        </authorList>
    </citation>
    <scope>NUCLEOTIDE SEQUENCE</scope>
    <source>
        <strain evidence="6">MK2</strain>
    </source>
</reference>
<keyword evidence="7" id="KW-1185">Reference proteome</keyword>
<reference evidence="6" key="2">
    <citation type="submission" date="2021-02" db="EMBL/GenBank/DDBJ databases">
        <title>Aspergillus puulaauensis MK2 genome sequence.</title>
        <authorList>
            <person name="Futagami T."/>
            <person name="Mori K."/>
            <person name="Kadooka C."/>
            <person name="Tanaka T."/>
        </authorList>
    </citation>
    <scope>NUCLEOTIDE SEQUENCE</scope>
    <source>
        <strain evidence="6">MK2</strain>
    </source>
</reference>
<evidence type="ECO:0000313" key="7">
    <source>
        <dbReference type="Proteomes" id="UP000654913"/>
    </source>
</evidence>
<dbReference type="EMBL" id="AP024443">
    <property type="protein sequence ID" value="BCS17634.1"/>
    <property type="molecule type" value="Genomic_DNA"/>
</dbReference>
<protein>
    <recommendedName>
        <fullName evidence="8">Rpr2-domain-containing protein</fullName>
    </recommendedName>
</protein>
<evidence type="ECO:0008006" key="8">
    <source>
        <dbReference type="Google" id="ProtNLM"/>
    </source>
</evidence>
<dbReference type="GO" id="GO:0046872">
    <property type="term" value="F:metal ion binding"/>
    <property type="evidence" value="ECO:0007669"/>
    <property type="project" value="UniProtKB-KW"/>
</dbReference>
<dbReference type="Proteomes" id="UP000654913">
    <property type="component" value="Chromosome 1"/>
</dbReference>
<feature type="region of interest" description="Disordered" evidence="5">
    <location>
        <begin position="151"/>
        <end position="185"/>
    </location>
</feature>
<evidence type="ECO:0000313" key="6">
    <source>
        <dbReference type="EMBL" id="BCS17634.1"/>
    </source>
</evidence>
<dbReference type="PANTHER" id="PTHR14742:SF0">
    <property type="entry name" value="RIBONUCLEASE P PROTEIN SUBUNIT P21"/>
    <property type="match status" value="1"/>
</dbReference>
<dbReference type="OrthoDB" id="128536at2759"/>
<organism evidence="6 7">
    <name type="scientific">Aspergillus puulaauensis</name>
    <dbReference type="NCBI Taxonomy" id="1220207"/>
    <lineage>
        <taxon>Eukaryota</taxon>
        <taxon>Fungi</taxon>
        <taxon>Dikarya</taxon>
        <taxon>Ascomycota</taxon>
        <taxon>Pezizomycotina</taxon>
        <taxon>Eurotiomycetes</taxon>
        <taxon>Eurotiomycetidae</taxon>
        <taxon>Eurotiales</taxon>
        <taxon>Aspergillaceae</taxon>
        <taxon>Aspergillus</taxon>
    </lineage>
</organism>
<comment type="similarity">
    <text evidence="4">Belongs to the eukaryotic/archaeal RNase P protein component 4 family.</text>
</comment>
<name>A0A7R8AFK6_9EURO</name>
<keyword evidence="2" id="KW-0479">Metal-binding</keyword>
<evidence type="ECO:0000256" key="4">
    <source>
        <dbReference type="ARBA" id="ARBA00038402"/>
    </source>
</evidence>
<dbReference type="AlphaFoldDB" id="A0A7R8AFK6"/>
<proteinExistence type="inferred from homology"/>
<dbReference type="Gene3D" id="6.20.50.20">
    <property type="match status" value="1"/>
</dbReference>
<dbReference type="PANTHER" id="PTHR14742">
    <property type="entry name" value="RIBONUCLEASE P SUBUNIT P21"/>
    <property type="match status" value="1"/>
</dbReference>